<comment type="caution">
    <text evidence="4">The sequence shown here is derived from an EMBL/GenBank/DDBJ whole genome shotgun (WGS) entry which is preliminary data.</text>
</comment>
<evidence type="ECO:0000313" key="4">
    <source>
        <dbReference type="EMBL" id="EGU54123.1"/>
    </source>
</evidence>
<dbReference type="eggNOG" id="ENOG502ZPXX">
    <property type="taxonomic scope" value="Bacteria"/>
</dbReference>
<evidence type="ECO:0000256" key="2">
    <source>
        <dbReference type="ARBA" id="ARBA00014024"/>
    </source>
</evidence>
<gene>
    <name evidence="4" type="ORF">VIOR3934_19890</name>
</gene>
<dbReference type="EMBL" id="AFWH01000001">
    <property type="protein sequence ID" value="EGU54123.1"/>
    <property type="molecule type" value="Genomic_DNA"/>
</dbReference>
<organism evidence="4 5">
    <name type="scientific">Vibrio orientalis CIP 102891 = ATCC 33934</name>
    <dbReference type="NCBI Taxonomy" id="675816"/>
    <lineage>
        <taxon>Bacteria</taxon>
        <taxon>Pseudomonadati</taxon>
        <taxon>Pseudomonadota</taxon>
        <taxon>Gammaproteobacteria</taxon>
        <taxon>Vibrionales</taxon>
        <taxon>Vibrionaceae</taxon>
        <taxon>Vibrio</taxon>
        <taxon>Vibrio oreintalis group</taxon>
    </lineage>
</organism>
<comment type="function">
    <text evidence="1">May be involved in the biogenesis of curli organelles.</text>
</comment>
<dbReference type="STRING" id="675816.VIA_001491"/>
<accession>F9SMR8</accession>
<keyword evidence="3" id="KW-0732">Signal</keyword>
<dbReference type="AlphaFoldDB" id="F9SMR8"/>
<dbReference type="InterPro" id="IPR018900">
    <property type="entry name" value="Curli_CsgE"/>
</dbReference>
<evidence type="ECO:0000256" key="1">
    <source>
        <dbReference type="ARBA" id="ARBA00003989"/>
    </source>
</evidence>
<evidence type="ECO:0000256" key="3">
    <source>
        <dbReference type="ARBA" id="ARBA00022729"/>
    </source>
</evidence>
<dbReference type="PATRIC" id="fig|675816.5.peg.204"/>
<proteinExistence type="predicted"/>
<dbReference type="RefSeq" id="WP_004416158.1">
    <property type="nucleotide sequence ID" value="NZ_ACZV01000004.1"/>
</dbReference>
<protein>
    <recommendedName>
        <fullName evidence="2">Curli production assembly/transport component CsgE</fullName>
    </recommendedName>
</protein>
<name>F9SMR8_VIBOR</name>
<sequence>MLILWQGNFNWLEANMGRCSVKGLIIFLSLSVFCGYSLPTSAAIENDEKIEEKKDSHLLENEVDGLLIDRTMTRLGDDFYFFFTQLMNERHGSLKENLTVKERPTALSGSIISIFHREKLIYRTALSPGRQHAEDKAKQALTAVTSHLLRWKTQLSYQDTFDLAQDEF</sequence>
<evidence type="ECO:0000313" key="5">
    <source>
        <dbReference type="Proteomes" id="UP000002817"/>
    </source>
</evidence>
<dbReference type="Pfam" id="PF10627">
    <property type="entry name" value="CsgE"/>
    <property type="match status" value="1"/>
</dbReference>
<reference evidence="4 5" key="1">
    <citation type="journal article" date="2012" name="Int. J. Syst. Evol. Microbiol.">
        <title>Vibrio caribbeanicus sp. nov., isolated from the marine sponge Scleritoderma cyanea.</title>
        <authorList>
            <person name="Hoffmann M."/>
            <person name="Monday S.R."/>
            <person name="Allard M.W."/>
            <person name="Strain E.A."/>
            <person name="Whittaker P."/>
            <person name="Naum M."/>
            <person name="McCarthy P.J."/>
            <person name="Lopez J.V."/>
            <person name="Fischer M."/>
            <person name="Brown E.W."/>
        </authorList>
    </citation>
    <scope>NUCLEOTIDE SEQUENCE [LARGE SCALE GENOMIC DNA]</scope>
    <source>
        <strain evidence="5">CIP 102891 / ATCC 33934</strain>
    </source>
</reference>
<dbReference type="Proteomes" id="UP000002817">
    <property type="component" value="Unassembled WGS sequence"/>
</dbReference>